<protein>
    <submittedName>
        <fullName evidence="1">Uncharacterized protein</fullName>
    </submittedName>
</protein>
<proteinExistence type="predicted"/>
<reference evidence="1 2" key="1">
    <citation type="submission" date="2015-09" db="EMBL/GenBank/DDBJ databases">
        <title>Draft genome sequence of Alicyclobacillus ferrooxydans DSM 22381.</title>
        <authorList>
            <person name="Hemp J."/>
        </authorList>
    </citation>
    <scope>NUCLEOTIDE SEQUENCE [LARGE SCALE GENOMIC DNA]</scope>
    <source>
        <strain evidence="1 2">TC-34</strain>
    </source>
</reference>
<name>A0A0P9CTG2_9BACL</name>
<organism evidence="1 2">
    <name type="scientific">Alicyclobacillus ferrooxydans</name>
    <dbReference type="NCBI Taxonomy" id="471514"/>
    <lineage>
        <taxon>Bacteria</taxon>
        <taxon>Bacillati</taxon>
        <taxon>Bacillota</taxon>
        <taxon>Bacilli</taxon>
        <taxon>Bacillales</taxon>
        <taxon>Alicyclobacillaceae</taxon>
        <taxon>Alicyclobacillus</taxon>
    </lineage>
</organism>
<evidence type="ECO:0000313" key="2">
    <source>
        <dbReference type="Proteomes" id="UP000050482"/>
    </source>
</evidence>
<sequence>MFYGSEHYAIAANVIRYLDMSILAEQVFCSIVAEMQNDPNLRDRGAWSVLEQANRATTYYRSTAGGHLRRLLWGADADTSELFSLTVGCLVEAKAHDKEAEHALVDLDDDPAVNRPMLNAALKWHSRRKIELKHTALGLRAALPRDVWETGVALAKH</sequence>
<dbReference type="OrthoDB" id="2374759at2"/>
<dbReference type="AlphaFoldDB" id="A0A0P9CTG2"/>
<dbReference type="EMBL" id="LJCO01000064">
    <property type="protein sequence ID" value="KPV42940.1"/>
    <property type="molecule type" value="Genomic_DNA"/>
</dbReference>
<accession>A0A0P9CTG2</accession>
<comment type="caution">
    <text evidence="1">The sequence shown here is derived from an EMBL/GenBank/DDBJ whole genome shotgun (WGS) entry which is preliminary data.</text>
</comment>
<dbReference type="Proteomes" id="UP000050482">
    <property type="component" value="Unassembled WGS sequence"/>
</dbReference>
<keyword evidence="2" id="KW-1185">Reference proteome</keyword>
<dbReference type="RefSeq" id="WP_054969931.1">
    <property type="nucleotide sequence ID" value="NZ_LJCO01000064.1"/>
</dbReference>
<dbReference type="PATRIC" id="fig|471514.4.peg.2533"/>
<evidence type="ECO:0000313" key="1">
    <source>
        <dbReference type="EMBL" id="KPV42940.1"/>
    </source>
</evidence>
<dbReference type="STRING" id="471514.AN477_14735"/>
<gene>
    <name evidence="1" type="ORF">AN477_14735</name>
</gene>